<dbReference type="Pfam" id="PF26054">
    <property type="entry name" value="PHD_G2E3"/>
    <property type="match status" value="1"/>
</dbReference>
<dbReference type="Pfam" id="PF13771">
    <property type="entry name" value="zf-HC5HC2H"/>
    <property type="match status" value="1"/>
</dbReference>
<dbReference type="InterPro" id="IPR011011">
    <property type="entry name" value="Znf_FYVE_PHD"/>
</dbReference>
<evidence type="ECO:0000259" key="12">
    <source>
        <dbReference type="PROSITE" id="PS51805"/>
    </source>
</evidence>
<evidence type="ECO:0000256" key="10">
    <source>
        <dbReference type="SAM" id="MobiDB-lite"/>
    </source>
</evidence>
<keyword evidence="4" id="KW-0479">Metal-binding</keyword>
<evidence type="ECO:0000256" key="3">
    <source>
        <dbReference type="ARBA" id="ARBA00022679"/>
    </source>
</evidence>
<dbReference type="PANTHER" id="PTHR12420:SF42">
    <property type="entry name" value="G2_M PHASE-SPECIFIC E3 UBIQUITIN-PROTEIN LIGASE"/>
    <property type="match status" value="1"/>
</dbReference>
<comment type="pathway">
    <text evidence="2">Protein modification; protein ubiquitination.</text>
</comment>
<dbReference type="InterPro" id="IPR013083">
    <property type="entry name" value="Znf_RING/FYVE/PHD"/>
</dbReference>
<comment type="caution">
    <text evidence="13">The sequence shown here is derived from an EMBL/GenBank/DDBJ whole genome shotgun (WGS) entry which is preliminary data.</text>
</comment>
<dbReference type="InterPro" id="IPR051188">
    <property type="entry name" value="PHD-type_Zinc_Finger"/>
</dbReference>
<dbReference type="CDD" id="cd15669">
    <property type="entry name" value="ePHD_PHF7_G2E3_like"/>
    <property type="match status" value="1"/>
</dbReference>
<evidence type="ECO:0000256" key="1">
    <source>
        <dbReference type="ARBA" id="ARBA00004123"/>
    </source>
</evidence>
<feature type="domain" description="PHD-type" evidence="12">
    <location>
        <begin position="53"/>
        <end position="169"/>
    </location>
</feature>
<keyword evidence="6" id="KW-0833">Ubl conjugation pathway</keyword>
<proteinExistence type="predicted"/>
<dbReference type="EMBL" id="NEDP02004499">
    <property type="protein sequence ID" value="OWF45461.1"/>
    <property type="molecule type" value="Genomic_DNA"/>
</dbReference>
<evidence type="ECO:0000256" key="9">
    <source>
        <dbReference type="PROSITE-ProRule" id="PRU00175"/>
    </source>
</evidence>
<organism evidence="13 14">
    <name type="scientific">Mizuhopecten yessoensis</name>
    <name type="common">Japanese scallop</name>
    <name type="synonym">Patinopecten yessoensis</name>
    <dbReference type="NCBI Taxonomy" id="6573"/>
    <lineage>
        <taxon>Eukaryota</taxon>
        <taxon>Metazoa</taxon>
        <taxon>Spiralia</taxon>
        <taxon>Lophotrochozoa</taxon>
        <taxon>Mollusca</taxon>
        <taxon>Bivalvia</taxon>
        <taxon>Autobranchia</taxon>
        <taxon>Pteriomorphia</taxon>
        <taxon>Pectinida</taxon>
        <taxon>Pectinoidea</taxon>
        <taxon>Pectinidae</taxon>
        <taxon>Mizuhopecten</taxon>
    </lineage>
</organism>
<dbReference type="SMART" id="SM00184">
    <property type="entry name" value="RING"/>
    <property type="match status" value="2"/>
</dbReference>
<name>A0A210Q9Q5_MIZYE</name>
<comment type="subcellular location">
    <subcellularLocation>
        <location evidence="1">Nucleus</location>
    </subcellularLocation>
</comment>
<evidence type="ECO:0000256" key="5">
    <source>
        <dbReference type="ARBA" id="ARBA00022771"/>
    </source>
</evidence>
<dbReference type="SUPFAM" id="SSF57903">
    <property type="entry name" value="FYVE/PHD zinc finger"/>
    <property type="match status" value="1"/>
</dbReference>
<evidence type="ECO:0000256" key="4">
    <source>
        <dbReference type="ARBA" id="ARBA00022723"/>
    </source>
</evidence>
<gene>
    <name evidence="13" type="ORF">KP79_PYT10383</name>
</gene>
<protein>
    <submittedName>
        <fullName evidence="13">G2/M phase-specific E3 ubiquitin-protein ligase</fullName>
    </submittedName>
</protein>
<sequence length="1021" mass="114004">MKPSLNVFKVTRELNFKPLFQCYLGPCQLHMARERHVSCNIFVKDTPRTVIDPNICAFCNVAEDNEEVFGKMIKKCDLTVHYFCMLFSSGLSQGGNSEEEGIFGFMPEDIMKEVRRGARLRCTYCKQKGATIGCVVGACRRVFHFGCGRSGGTMHQYYDSFRSFCEDHRPRQTVSVSDRLAFYGTANTTCAICMTSVETRASNETLRAPCCRNSWFHRSCIVKHALTAGLYFFKCPLCNNKEIFQEEMLKFGVYLPDQDAAWETEPNAFRDLLERYLHCDARECHCPKGRDYNQDGQKWEIILCDWCGSQGSHVGCHSLSKCGSDNICPDCKGLEKKSLPSRCSTLSTPPPSSSLSPGTVLRLSYEETDDDVNVVDSIDNHPSTSKEYDGSVPSQIQQGKRKKTMKNTTSKRQKLSEDDVSNVYESSERMSPVKPQPTATITSPEIRQVSPVKSCVRQSALNIQAKRARSGGKRTRSVGLTQADTFRLERMKTDPNKVIKRSRSSCASSPKKRYSNKNPWSDCKGLFSRKRKHAAKKKLALRKLGIAEELNASRGISCISEPPTQYTDSKGTSRYKDGKGRFLPIRDGSAKKSHCATKHDILEESSTSSCVEDTGTSAEDSPVKVNITAKKKGLLRALLTSGTYYESGCEQSQSRSSSLVQQSAQTKLKSQSSEEIPKISKKAKCKKKSKLGISPGQMSITNWLTGMNRPKGEGPQTILGTEKGDMENDINFLNQTESGNNDDEEKSLIIKYKGKKFVFKKENESKSEKAESVNNWTKSEVVSNDTSPAQSTRQALSEKVDPAIHSMLQNSRPIGSSPALSTRQALMERRHGSVENRRKRMQTPKTFPRRKYKKIEPSDSSDLSDVCVYGTPRRSVRCSLNTKFQDNFSSICETDEKSEPCYDSSSSSSSTSLSSTSDIRLLYFESDDDEEDPENTSVKCEPEEDSSQCLIVDLEEEEKIRVIKEGHDSSIIELSETSEQTLEVMESDSTGTDDPSTSTYIIQSFGGNHGFQQLSISVPSV</sequence>
<keyword evidence="8" id="KW-0539">Nucleus</keyword>
<keyword evidence="3" id="KW-0808">Transferase</keyword>
<dbReference type="AlphaFoldDB" id="A0A210Q9Q5"/>
<feature type="compositionally biased region" description="Basic residues" evidence="10">
    <location>
        <begin position="837"/>
        <end position="853"/>
    </location>
</feature>
<evidence type="ECO:0000313" key="14">
    <source>
        <dbReference type="Proteomes" id="UP000242188"/>
    </source>
</evidence>
<evidence type="ECO:0000256" key="6">
    <source>
        <dbReference type="ARBA" id="ARBA00022786"/>
    </source>
</evidence>
<dbReference type="SUPFAM" id="SSF57850">
    <property type="entry name" value="RING/U-box"/>
    <property type="match status" value="1"/>
</dbReference>
<feature type="region of interest" description="Disordered" evidence="10">
    <location>
        <begin position="764"/>
        <end position="796"/>
    </location>
</feature>
<dbReference type="PROSITE" id="PS50089">
    <property type="entry name" value="ZF_RING_2"/>
    <property type="match status" value="1"/>
</dbReference>
<dbReference type="InterPro" id="IPR001965">
    <property type="entry name" value="Znf_PHD"/>
</dbReference>
<dbReference type="PROSITE" id="PS51805">
    <property type="entry name" value="EPHD"/>
    <property type="match status" value="1"/>
</dbReference>
<accession>A0A210Q9Q5</accession>
<dbReference type="InterPro" id="IPR034732">
    <property type="entry name" value="EPHD"/>
</dbReference>
<feature type="domain" description="RING-type" evidence="11">
    <location>
        <begin position="190"/>
        <end position="239"/>
    </location>
</feature>
<dbReference type="OrthoDB" id="512616at2759"/>
<evidence type="ECO:0000313" key="13">
    <source>
        <dbReference type="EMBL" id="OWF45461.1"/>
    </source>
</evidence>
<keyword evidence="7" id="KW-0862">Zinc</keyword>
<keyword evidence="5 9" id="KW-0863">Zinc-finger</keyword>
<dbReference type="GO" id="GO:0005634">
    <property type="term" value="C:nucleus"/>
    <property type="evidence" value="ECO:0007669"/>
    <property type="project" value="TreeGrafter"/>
</dbReference>
<feature type="region of interest" description="Disordered" evidence="10">
    <location>
        <begin position="561"/>
        <end position="583"/>
    </location>
</feature>
<feature type="region of interest" description="Disordered" evidence="10">
    <location>
        <begin position="651"/>
        <end position="681"/>
    </location>
</feature>
<feature type="compositionally biased region" description="Polar residues" evidence="10">
    <location>
        <begin position="776"/>
        <end position="795"/>
    </location>
</feature>
<feature type="compositionally biased region" description="Polar residues" evidence="10">
    <location>
        <begin position="562"/>
        <end position="572"/>
    </location>
</feature>
<evidence type="ECO:0000259" key="11">
    <source>
        <dbReference type="PROSITE" id="PS50089"/>
    </source>
</evidence>
<evidence type="ECO:0000256" key="8">
    <source>
        <dbReference type="ARBA" id="ARBA00023242"/>
    </source>
</evidence>
<dbReference type="PANTHER" id="PTHR12420">
    <property type="entry name" value="PHD FINGER PROTEIN"/>
    <property type="match status" value="1"/>
</dbReference>
<feature type="region of interest" description="Disordered" evidence="10">
    <location>
        <begin position="379"/>
        <end position="441"/>
    </location>
</feature>
<dbReference type="Proteomes" id="UP000242188">
    <property type="component" value="Unassembled WGS sequence"/>
</dbReference>
<keyword evidence="14" id="KW-1185">Reference proteome</keyword>
<feature type="compositionally biased region" description="Basic residues" evidence="10">
    <location>
        <begin position="399"/>
        <end position="413"/>
    </location>
</feature>
<feature type="region of interest" description="Disordered" evidence="10">
    <location>
        <begin position="828"/>
        <end position="864"/>
    </location>
</feature>
<feature type="compositionally biased region" description="Low complexity" evidence="10">
    <location>
        <begin position="651"/>
        <end position="665"/>
    </location>
</feature>
<dbReference type="InterPro" id="IPR059102">
    <property type="entry name" value="PHD_PHF7/G2E3-like"/>
</dbReference>
<evidence type="ECO:0000256" key="2">
    <source>
        <dbReference type="ARBA" id="ARBA00004906"/>
    </source>
</evidence>
<dbReference type="GO" id="GO:0008270">
    <property type="term" value="F:zinc ion binding"/>
    <property type="evidence" value="ECO:0007669"/>
    <property type="project" value="UniProtKB-KW"/>
</dbReference>
<dbReference type="InterPro" id="IPR001841">
    <property type="entry name" value="Znf_RING"/>
</dbReference>
<dbReference type="SMART" id="SM00249">
    <property type="entry name" value="PHD"/>
    <property type="match status" value="3"/>
</dbReference>
<dbReference type="InterPro" id="IPR042013">
    <property type="entry name" value="PHF7/G2E3_ePHD"/>
</dbReference>
<dbReference type="STRING" id="6573.A0A210Q9Q5"/>
<reference evidence="13 14" key="1">
    <citation type="journal article" date="2017" name="Nat. Ecol. Evol.">
        <title>Scallop genome provides insights into evolution of bilaterian karyotype and development.</title>
        <authorList>
            <person name="Wang S."/>
            <person name="Zhang J."/>
            <person name="Jiao W."/>
            <person name="Li J."/>
            <person name="Xun X."/>
            <person name="Sun Y."/>
            <person name="Guo X."/>
            <person name="Huan P."/>
            <person name="Dong B."/>
            <person name="Zhang L."/>
            <person name="Hu X."/>
            <person name="Sun X."/>
            <person name="Wang J."/>
            <person name="Zhao C."/>
            <person name="Wang Y."/>
            <person name="Wang D."/>
            <person name="Huang X."/>
            <person name="Wang R."/>
            <person name="Lv J."/>
            <person name="Li Y."/>
            <person name="Zhang Z."/>
            <person name="Liu B."/>
            <person name="Lu W."/>
            <person name="Hui Y."/>
            <person name="Liang J."/>
            <person name="Zhou Z."/>
            <person name="Hou R."/>
            <person name="Li X."/>
            <person name="Liu Y."/>
            <person name="Li H."/>
            <person name="Ning X."/>
            <person name="Lin Y."/>
            <person name="Zhao L."/>
            <person name="Xing Q."/>
            <person name="Dou J."/>
            <person name="Li Y."/>
            <person name="Mao J."/>
            <person name="Guo H."/>
            <person name="Dou H."/>
            <person name="Li T."/>
            <person name="Mu C."/>
            <person name="Jiang W."/>
            <person name="Fu Q."/>
            <person name="Fu X."/>
            <person name="Miao Y."/>
            <person name="Liu J."/>
            <person name="Yu Q."/>
            <person name="Li R."/>
            <person name="Liao H."/>
            <person name="Li X."/>
            <person name="Kong Y."/>
            <person name="Jiang Z."/>
            <person name="Chourrout D."/>
            <person name="Li R."/>
            <person name="Bao Z."/>
        </authorList>
    </citation>
    <scope>NUCLEOTIDE SEQUENCE [LARGE SCALE GENOMIC DNA]</scope>
    <source>
        <strain evidence="13 14">PY_sf001</strain>
    </source>
</reference>
<evidence type="ECO:0000256" key="7">
    <source>
        <dbReference type="ARBA" id="ARBA00022833"/>
    </source>
</evidence>
<dbReference type="Gene3D" id="3.30.40.10">
    <property type="entry name" value="Zinc/RING finger domain, C3HC4 (zinc finger)"/>
    <property type="match status" value="2"/>
</dbReference>